<evidence type="ECO:0000256" key="4">
    <source>
        <dbReference type="ARBA" id="ARBA00022833"/>
    </source>
</evidence>
<dbReference type="Proteomes" id="UP000005753">
    <property type="component" value="Chromosome"/>
</dbReference>
<organism evidence="7 8">
    <name type="scientific">Eubacterium cellulosolvens (strain ATCC 43171 / JCM 9499 / 6)</name>
    <name type="common">Cillobacterium cellulosolvens</name>
    <dbReference type="NCBI Taxonomy" id="633697"/>
    <lineage>
        <taxon>Bacteria</taxon>
        <taxon>Bacillati</taxon>
        <taxon>Bacillota</taxon>
        <taxon>Clostridia</taxon>
        <taxon>Eubacteriales</taxon>
        <taxon>Eubacteriaceae</taxon>
        <taxon>Eubacterium</taxon>
    </lineage>
</organism>
<proteinExistence type="inferred from homology"/>
<evidence type="ECO:0000259" key="6">
    <source>
        <dbReference type="Pfam" id="PF02900"/>
    </source>
</evidence>
<protein>
    <recommendedName>
        <fullName evidence="6">Extradiol ring-cleavage dioxygenase class III enzyme subunit B domain-containing protein</fullName>
    </recommendedName>
</protein>
<evidence type="ECO:0000256" key="2">
    <source>
        <dbReference type="ARBA" id="ARBA00007581"/>
    </source>
</evidence>
<dbReference type="Gene3D" id="3.40.830.10">
    <property type="entry name" value="LigB-like"/>
    <property type="match status" value="1"/>
</dbReference>
<reference evidence="7 8" key="2">
    <citation type="submission" date="2012-02" db="EMBL/GenBank/DDBJ databases">
        <title>Improved High-Quality Draft sequence of Eubacterium cellulosolvens 6.</title>
        <authorList>
            <consortium name="US DOE Joint Genome Institute"/>
            <person name="Lucas S."/>
            <person name="Han J."/>
            <person name="Lapidus A."/>
            <person name="Cheng J.-F."/>
            <person name="Goodwin L."/>
            <person name="Pitluck S."/>
            <person name="Peters L."/>
            <person name="Mikhailova N."/>
            <person name="Gu W."/>
            <person name="Detter J.C."/>
            <person name="Han C."/>
            <person name="Tapia R."/>
            <person name="Land M."/>
            <person name="Hauser L."/>
            <person name="Kyrpides N."/>
            <person name="Ivanova N."/>
            <person name="Pagani I."/>
            <person name="Johnson E."/>
            <person name="Mukhopadhyay B."/>
            <person name="Anderson I."/>
            <person name="Woyke T."/>
        </authorList>
    </citation>
    <scope>NUCLEOTIDE SEQUENCE [LARGE SCALE GENOMIC DNA]</scope>
    <source>
        <strain evidence="7 8">6</strain>
    </source>
</reference>
<evidence type="ECO:0000256" key="5">
    <source>
        <dbReference type="ARBA" id="ARBA00023002"/>
    </source>
</evidence>
<gene>
    <name evidence="7" type="ORF">EubceDRAFT1_0528</name>
</gene>
<comment type="cofactor">
    <cofactor evidence="1">
        <name>Zn(2+)</name>
        <dbReference type="ChEBI" id="CHEBI:29105"/>
    </cofactor>
</comment>
<dbReference type="GO" id="GO:0008198">
    <property type="term" value="F:ferrous iron binding"/>
    <property type="evidence" value="ECO:0007669"/>
    <property type="project" value="InterPro"/>
</dbReference>
<evidence type="ECO:0000313" key="7">
    <source>
        <dbReference type="EMBL" id="EIM56377.1"/>
    </source>
</evidence>
<dbReference type="PANTHER" id="PTHR30096:SF0">
    <property type="entry name" value="4,5-DOPA DIOXYGENASE EXTRADIOL-LIKE PROTEIN"/>
    <property type="match status" value="1"/>
</dbReference>
<sequence>MTSNQRMPVIFTGHGSPLNIITENPAREGWKRIAEQLEKPKCIIAVSSHWKTEGFTGVRTAPKNRQVFDLYGYPKELYEITYEPPGDPAMAKEVLQCLGKEASEDNSWGIDPSIWSVLMNMYPEADVPVVMVSVNTSATNSQLCEIGRKLKGLRDQGAMILASGNIVHNLRVVNWQNPAGEAWADLFDQELTDAIRNGDFEVPLRPMFLPYAAKAIPTGEHYAPLVVALGAVDPKEMVTVFNEFRQYGSVSMTSYLWEV</sequence>
<dbReference type="STRING" id="633697.EubceDRAFT1_0528"/>
<keyword evidence="8" id="KW-1185">Reference proteome</keyword>
<keyword evidence="4" id="KW-0862">Zinc</keyword>
<dbReference type="PANTHER" id="PTHR30096">
    <property type="entry name" value="4,5-DOPA DIOXYGENASE EXTRADIOL-LIKE PROTEIN"/>
    <property type="match status" value="1"/>
</dbReference>
<dbReference type="InterPro" id="IPR004183">
    <property type="entry name" value="Xdiol_dOase_suB"/>
</dbReference>
<evidence type="ECO:0000313" key="8">
    <source>
        <dbReference type="Proteomes" id="UP000005753"/>
    </source>
</evidence>
<dbReference type="AlphaFoldDB" id="I5ARF4"/>
<dbReference type="Pfam" id="PF02900">
    <property type="entry name" value="LigB"/>
    <property type="match status" value="1"/>
</dbReference>
<dbReference type="eggNOG" id="COG3384">
    <property type="taxonomic scope" value="Bacteria"/>
</dbReference>
<evidence type="ECO:0000256" key="3">
    <source>
        <dbReference type="ARBA" id="ARBA00022723"/>
    </source>
</evidence>
<keyword evidence="5" id="KW-0560">Oxidoreductase</keyword>
<dbReference type="GO" id="GO:0008270">
    <property type="term" value="F:zinc ion binding"/>
    <property type="evidence" value="ECO:0007669"/>
    <property type="project" value="InterPro"/>
</dbReference>
<dbReference type="EMBL" id="CM001487">
    <property type="protein sequence ID" value="EIM56377.1"/>
    <property type="molecule type" value="Genomic_DNA"/>
</dbReference>
<dbReference type="HOGENOM" id="CLU_046582_2_0_9"/>
<dbReference type="CDD" id="cd07363">
    <property type="entry name" value="45_DOPA_Dioxygenase"/>
    <property type="match status" value="1"/>
</dbReference>
<reference evidence="7 8" key="1">
    <citation type="submission" date="2010-08" db="EMBL/GenBank/DDBJ databases">
        <authorList>
            <consortium name="US DOE Joint Genome Institute (JGI-PGF)"/>
            <person name="Lucas S."/>
            <person name="Copeland A."/>
            <person name="Lapidus A."/>
            <person name="Cheng J.-F."/>
            <person name="Bruce D."/>
            <person name="Goodwin L."/>
            <person name="Pitluck S."/>
            <person name="Land M.L."/>
            <person name="Hauser L."/>
            <person name="Chang Y.-J."/>
            <person name="Anderson I.J."/>
            <person name="Johnson E."/>
            <person name="Mulhopadhyay B."/>
            <person name="Kyrpides N."/>
            <person name="Woyke T.J."/>
        </authorList>
    </citation>
    <scope>NUCLEOTIDE SEQUENCE [LARGE SCALE GENOMIC DNA]</scope>
    <source>
        <strain evidence="7 8">6</strain>
    </source>
</reference>
<dbReference type="SUPFAM" id="SSF53213">
    <property type="entry name" value="LigB-like"/>
    <property type="match status" value="1"/>
</dbReference>
<comment type="similarity">
    <text evidence="2">Belongs to the DODA-type extradiol aromatic ring-opening dioxygenase family.</text>
</comment>
<dbReference type="InterPro" id="IPR014436">
    <property type="entry name" value="Extradiol_dOase_DODA"/>
</dbReference>
<dbReference type="GO" id="GO:0016702">
    <property type="term" value="F:oxidoreductase activity, acting on single donors with incorporation of molecular oxygen, incorporation of two atoms of oxygen"/>
    <property type="evidence" value="ECO:0007669"/>
    <property type="project" value="UniProtKB-ARBA"/>
</dbReference>
<accession>I5ARF4</accession>
<evidence type="ECO:0000256" key="1">
    <source>
        <dbReference type="ARBA" id="ARBA00001947"/>
    </source>
</evidence>
<keyword evidence="3" id="KW-0479">Metal-binding</keyword>
<feature type="domain" description="Extradiol ring-cleavage dioxygenase class III enzyme subunit B" evidence="6">
    <location>
        <begin position="31"/>
        <end position="251"/>
    </location>
</feature>
<dbReference type="PIRSF" id="PIRSF006157">
    <property type="entry name" value="Doxgns_DODA"/>
    <property type="match status" value="1"/>
</dbReference>
<name>I5ARF4_EUBC6</name>